<keyword evidence="1" id="KW-1133">Transmembrane helix</keyword>
<dbReference type="InterPro" id="IPR018649">
    <property type="entry name" value="SHOCT"/>
</dbReference>
<name>A0ABQ3CYT9_9ACTN</name>
<accession>A0ABQ3CYT9</accession>
<evidence type="ECO:0000259" key="2">
    <source>
        <dbReference type="Pfam" id="PF09851"/>
    </source>
</evidence>
<dbReference type="EMBL" id="BMVN01000026">
    <property type="protein sequence ID" value="GHA47843.1"/>
    <property type="molecule type" value="Genomic_DNA"/>
</dbReference>
<evidence type="ECO:0000313" key="3">
    <source>
        <dbReference type="EMBL" id="GHA47843.1"/>
    </source>
</evidence>
<protein>
    <recommendedName>
        <fullName evidence="2">SHOCT domain-containing protein</fullName>
    </recommendedName>
</protein>
<gene>
    <name evidence="3" type="ORF">GCM10010345_60400</name>
</gene>
<evidence type="ECO:0000256" key="1">
    <source>
        <dbReference type="SAM" id="Phobius"/>
    </source>
</evidence>
<dbReference type="RefSeq" id="WP_189891173.1">
    <property type="nucleotide sequence ID" value="NZ_BMVN01000026.1"/>
</dbReference>
<reference evidence="4" key="1">
    <citation type="journal article" date="2019" name="Int. J. Syst. Evol. Microbiol.">
        <title>The Global Catalogue of Microorganisms (GCM) 10K type strain sequencing project: providing services to taxonomists for standard genome sequencing and annotation.</title>
        <authorList>
            <consortium name="The Broad Institute Genomics Platform"/>
            <consortium name="The Broad Institute Genome Sequencing Center for Infectious Disease"/>
            <person name="Wu L."/>
            <person name="Ma J."/>
        </authorList>
    </citation>
    <scope>NUCLEOTIDE SEQUENCE [LARGE SCALE GENOMIC DNA]</scope>
    <source>
        <strain evidence="4">JCM 4733</strain>
    </source>
</reference>
<feature type="transmembrane region" description="Helical" evidence="1">
    <location>
        <begin position="12"/>
        <end position="36"/>
    </location>
</feature>
<keyword evidence="1" id="KW-0472">Membrane</keyword>
<comment type="caution">
    <text evidence="3">The sequence shown here is derived from an EMBL/GenBank/DDBJ whole genome shotgun (WGS) entry which is preliminary data.</text>
</comment>
<dbReference type="Pfam" id="PF09851">
    <property type="entry name" value="SHOCT"/>
    <property type="match status" value="1"/>
</dbReference>
<evidence type="ECO:0000313" key="4">
    <source>
        <dbReference type="Proteomes" id="UP000653644"/>
    </source>
</evidence>
<sequence length="86" mass="9884">MVFWYGHGVGGWGWFAMSTGVILFWALIIAVLVLLVRALRRPQDHRHLPAPPSAEDILRERLARGEIDEDDYRRRLNTLHAGPPRT</sequence>
<dbReference type="Proteomes" id="UP000653644">
    <property type="component" value="Unassembled WGS sequence"/>
</dbReference>
<keyword evidence="1" id="KW-0812">Transmembrane</keyword>
<feature type="domain" description="SHOCT" evidence="2">
    <location>
        <begin position="54"/>
        <end position="78"/>
    </location>
</feature>
<organism evidence="3 4">
    <name type="scientific">Streptomyces canarius</name>
    <dbReference type="NCBI Taxonomy" id="285453"/>
    <lineage>
        <taxon>Bacteria</taxon>
        <taxon>Bacillati</taxon>
        <taxon>Actinomycetota</taxon>
        <taxon>Actinomycetes</taxon>
        <taxon>Kitasatosporales</taxon>
        <taxon>Streptomycetaceae</taxon>
        <taxon>Streptomyces</taxon>
    </lineage>
</organism>
<keyword evidence="4" id="KW-1185">Reference proteome</keyword>
<proteinExistence type="predicted"/>